<feature type="region of interest" description="Disordered" evidence="1">
    <location>
        <begin position="141"/>
        <end position="163"/>
    </location>
</feature>
<feature type="compositionally biased region" description="Basic and acidic residues" evidence="1">
    <location>
        <begin position="141"/>
        <end position="154"/>
    </location>
</feature>
<evidence type="ECO:0000313" key="2">
    <source>
        <dbReference type="EMBL" id="CAB4135378.1"/>
    </source>
</evidence>
<feature type="region of interest" description="Disordered" evidence="1">
    <location>
        <begin position="221"/>
        <end position="258"/>
    </location>
</feature>
<proteinExistence type="predicted"/>
<sequence>MAENEASTQEASEAEGSEVDASVIQEAVSQGWVSKDKYRGDEKDWVDAETFVKRGREILPILRKNNENLLKELNQTKENLKEFKQAADEFKKFQKETYDRKAKDLETQVEQLREARAQAISDGDGKRVNALDDAIDTVKEEAKQAKDDSSKVAEVKPTPNITSTIDPALQSWLDTNDWFGKDKRHTSIANAIGETIRQEMPHLTGKAFLQKLDEVLEEEMPQRFGKTQRTPNFTAESGSNRPRPNQGNGKRGYNDLPAEAKQACDRFVKQKLMTKEQYIQDYSWD</sequence>
<feature type="region of interest" description="Disordered" evidence="1">
    <location>
        <begin position="1"/>
        <end position="21"/>
    </location>
</feature>
<feature type="compositionally biased region" description="Polar residues" evidence="1">
    <location>
        <begin position="1"/>
        <end position="11"/>
    </location>
</feature>
<evidence type="ECO:0000313" key="4">
    <source>
        <dbReference type="EMBL" id="CAB4169968.1"/>
    </source>
</evidence>
<evidence type="ECO:0000256" key="1">
    <source>
        <dbReference type="SAM" id="MobiDB-lite"/>
    </source>
</evidence>
<dbReference type="EMBL" id="LR797261">
    <property type="protein sequence ID" value="CAB4198182.1"/>
    <property type="molecule type" value="Genomic_DNA"/>
</dbReference>
<evidence type="ECO:0000313" key="6">
    <source>
        <dbReference type="EMBL" id="CAB4210827.1"/>
    </source>
</evidence>
<dbReference type="EMBL" id="LR797373">
    <property type="protein sequence ID" value="CAB4210827.1"/>
    <property type="molecule type" value="Genomic_DNA"/>
</dbReference>
<organism evidence="5">
    <name type="scientific">uncultured Caudovirales phage</name>
    <dbReference type="NCBI Taxonomy" id="2100421"/>
    <lineage>
        <taxon>Viruses</taxon>
        <taxon>Duplodnaviria</taxon>
        <taxon>Heunggongvirae</taxon>
        <taxon>Uroviricota</taxon>
        <taxon>Caudoviricetes</taxon>
        <taxon>Peduoviridae</taxon>
        <taxon>Maltschvirus</taxon>
        <taxon>Maltschvirus maltsch</taxon>
    </lineage>
</organism>
<reference evidence="5" key="1">
    <citation type="submission" date="2020-05" db="EMBL/GenBank/DDBJ databases">
        <authorList>
            <person name="Chiriac C."/>
            <person name="Salcher M."/>
            <person name="Ghai R."/>
            <person name="Kavagutti S V."/>
        </authorList>
    </citation>
    <scope>NUCLEOTIDE SEQUENCE</scope>
</reference>
<protein>
    <submittedName>
        <fullName evidence="5">Uncharacterized protein</fullName>
    </submittedName>
</protein>
<feature type="compositionally biased region" description="Polar residues" evidence="1">
    <location>
        <begin position="225"/>
        <end position="248"/>
    </location>
</feature>
<evidence type="ECO:0000313" key="3">
    <source>
        <dbReference type="EMBL" id="CAB4150066.1"/>
    </source>
</evidence>
<dbReference type="EMBL" id="LR796302">
    <property type="protein sequence ID" value="CAB4135378.1"/>
    <property type="molecule type" value="Genomic_DNA"/>
</dbReference>
<gene>
    <name evidence="5" type="ORF">UFOVP1317_54</name>
    <name evidence="6" type="ORF">UFOVP1429_49</name>
    <name evidence="2" type="ORF">UFOVP289_12</name>
    <name evidence="3" type="ORF">UFOVP547_35</name>
    <name evidence="4" type="ORF">UFOVP900_34</name>
</gene>
<dbReference type="EMBL" id="LR796533">
    <property type="protein sequence ID" value="CAB4150066.1"/>
    <property type="molecule type" value="Genomic_DNA"/>
</dbReference>
<evidence type="ECO:0000313" key="5">
    <source>
        <dbReference type="EMBL" id="CAB4198182.1"/>
    </source>
</evidence>
<name>A0A6J5RQ79_9CAUD</name>
<accession>A0A6J5RQ79</accession>
<dbReference type="EMBL" id="LR796855">
    <property type="protein sequence ID" value="CAB4169968.1"/>
    <property type="molecule type" value="Genomic_DNA"/>
</dbReference>